<reference evidence="2 3" key="1">
    <citation type="submission" date="2019-10" db="EMBL/GenBank/DDBJ databases">
        <title>Genome sequence of Luteimicrobium xylanilyticum HY-24.</title>
        <authorList>
            <person name="Kim D.Y."/>
            <person name="Park H.-Y."/>
        </authorList>
    </citation>
    <scope>NUCLEOTIDE SEQUENCE [LARGE SCALE GENOMIC DNA]</scope>
    <source>
        <strain evidence="2 3">HY-24</strain>
    </source>
</reference>
<keyword evidence="3" id="KW-1185">Reference proteome</keyword>
<dbReference type="KEGG" id="lxl:KDY119_01531"/>
<name>A0A5P9QC43_9MICO</name>
<protein>
    <submittedName>
        <fullName evidence="2">Uncharacterized protein</fullName>
    </submittedName>
</protein>
<proteinExistence type="predicted"/>
<evidence type="ECO:0000256" key="1">
    <source>
        <dbReference type="SAM" id="MobiDB-lite"/>
    </source>
</evidence>
<feature type="region of interest" description="Disordered" evidence="1">
    <location>
        <begin position="1"/>
        <end position="20"/>
    </location>
</feature>
<evidence type="ECO:0000313" key="2">
    <source>
        <dbReference type="EMBL" id="QFU98025.1"/>
    </source>
</evidence>
<feature type="region of interest" description="Disordered" evidence="1">
    <location>
        <begin position="36"/>
        <end position="58"/>
    </location>
</feature>
<organism evidence="2 3">
    <name type="scientific">Luteimicrobium xylanilyticum</name>
    <dbReference type="NCBI Taxonomy" id="1133546"/>
    <lineage>
        <taxon>Bacteria</taxon>
        <taxon>Bacillati</taxon>
        <taxon>Actinomycetota</taxon>
        <taxon>Actinomycetes</taxon>
        <taxon>Micrococcales</taxon>
        <taxon>Luteimicrobium</taxon>
    </lineage>
</organism>
<dbReference type="EMBL" id="CP045529">
    <property type="protein sequence ID" value="QFU98025.1"/>
    <property type="molecule type" value="Genomic_DNA"/>
</dbReference>
<sequence>MGRPGSDAHVSTGVGSCWTEGSGGMLVPVRCSHGHAYGGSVSTPPEIVRVGRLRPPSP</sequence>
<gene>
    <name evidence="2" type="ORF">KDY119_01531</name>
</gene>
<dbReference type="Proteomes" id="UP000326702">
    <property type="component" value="Chromosome"/>
</dbReference>
<accession>A0A5P9QC43</accession>
<dbReference type="AlphaFoldDB" id="A0A5P9QC43"/>
<evidence type="ECO:0000313" key="3">
    <source>
        <dbReference type="Proteomes" id="UP000326702"/>
    </source>
</evidence>